<protein>
    <submittedName>
        <fullName evidence="6">IclR family transcriptional regulator</fullName>
    </submittedName>
</protein>
<dbReference type="SUPFAM" id="SSF46785">
    <property type="entry name" value="Winged helix' DNA-binding domain"/>
    <property type="match status" value="1"/>
</dbReference>
<dbReference type="GO" id="GO:0045892">
    <property type="term" value="P:negative regulation of DNA-templated transcription"/>
    <property type="evidence" value="ECO:0007669"/>
    <property type="project" value="TreeGrafter"/>
</dbReference>
<keyword evidence="3" id="KW-0804">Transcription</keyword>
<dbReference type="InterPro" id="IPR005471">
    <property type="entry name" value="Tscrpt_reg_IclR_N"/>
</dbReference>
<feature type="domain" description="HTH iclR-type" evidence="4">
    <location>
        <begin position="18"/>
        <end position="81"/>
    </location>
</feature>
<dbReference type="AlphaFoldDB" id="K2P555"/>
<dbReference type="eggNOG" id="COG1414">
    <property type="taxonomic scope" value="Bacteria"/>
</dbReference>
<dbReference type="Pfam" id="PF09339">
    <property type="entry name" value="HTH_IclR"/>
    <property type="match status" value="1"/>
</dbReference>
<gene>
    <name evidence="6" type="ORF">NA8A_10528</name>
</gene>
<dbReference type="Gene3D" id="3.30.450.40">
    <property type="match status" value="1"/>
</dbReference>
<evidence type="ECO:0000313" key="6">
    <source>
        <dbReference type="EMBL" id="EKF42491.1"/>
    </source>
</evidence>
<dbReference type="GO" id="GO:0046278">
    <property type="term" value="P:3,4-dihydroxybenzoate metabolic process"/>
    <property type="evidence" value="ECO:0007669"/>
    <property type="project" value="InterPro"/>
</dbReference>
<organism evidence="6 7">
    <name type="scientific">Nitratireductor indicus C115</name>
    <dbReference type="NCBI Taxonomy" id="1231190"/>
    <lineage>
        <taxon>Bacteria</taxon>
        <taxon>Pseudomonadati</taxon>
        <taxon>Pseudomonadota</taxon>
        <taxon>Alphaproteobacteria</taxon>
        <taxon>Hyphomicrobiales</taxon>
        <taxon>Phyllobacteriaceae</taxon>
        <taxon>Nitratireductor</taxon>
    </lineage>
</organism>
<feature type="domain" description="IclR-ED" evidence="5">
    <location>
        <begin position="82"/>
        <end position="266"/>
    </location>
</feature>
<dbReference type="STRING" id="721133.SAMN05216176_106138"/>
<dbReference type="InterPro" id="IPR036390">
    <property type="entry name" value="WH_DNA-bd_sf"/>
</dbReference>
<reference evidence="6 7" key="1">
    <citation type="journal article" date="2012" name="J. Bacteriol.">
        <title>Genome Sequence of Nitratireductor indicus Type Strain C115.</title>
        <authorList>
            <person name="Lai Q."/>
            <person name="Li G."/>
            <person name="Yu Z."/>
            <person name="Shao Z."/>
        </authorList>
    </citation>
    <scope>NUCLEOTIDE SEQUENCE [LARGE SCALE GENOMIC DNA]</scope>
    <source>
        <strain evidence="6 7">C115</strain>
    </source>
</reference>
<dbReference type="InterPro" id="IPR029016">
    <property type="entry name" value="GAF-like_dom_sf"/>
</dbReference>
<dbReference type="PATRIC" id="fig|1231190.3.peg.2197"/>
<dbReference type="SMART" id="SM00346">
    <property type="entry name" value="HTH_ICLR"/>
    <property type="match status" value="1"/>
</dbReference>
<evidence type="ECO:0000259" key="4">
    <source>
        <dbReference type="PROSITE" id="PS51077"/>
    </source>
</evidence>
<dbReference type="GO" id="GO:0045893">
    <property type="term" value="P:positive regulation of DNA-templated transcription"/>
    <property type="evidence" value="ECO:0007669"/>
    <property type="project" value="InterPro"/>
</dbReference>
<dbReference type="EMBL" id="AMSI01000006">
    <property type="protein sequence ID" value="EKF42491.1"/>
    <property type="molecule type" value="Genomic_DNA"/>
</dbReference>
<dbReference type="Proteomes" id="UP000007374">
    <property type="component" value="Unassembled WGS sequence"/>
</dbReference>
<comment type="caution">
    <text evidence="6">The sequence shown here is derived from an EMBL/GenBank/DDBJ whole genome shotgun (WGS) entry which is preliminary data.</text>
</comment>
<dbReference type="PANTHER" id="PTHR30136:SF34">
    <property type="entry name" value="TRANSCRIPTIONAL REGULATOR"/>
    <property type="match status" value="1"/>
</dbReference>
<accession>K2P555</accession>
<dbReference type="InterPro" id="IPR050707">
    <property type="entry name" value="HTH_MetabolicPath_Reg"/>
</dbReference>
<dbReference type="Pfam" id="PF01614">
    <property type="entry name" value="IclR_C"/>
    <property type="match status" value="1"/>
</dbReference>
<keyword evidence="7" id="KW-1185">Reference proteome</keyword>
<sequence length="267" mass="28822">MEIESESNTVSDHNRDLVGALQKGLSVLEILSRAPNSPSGMTLTEVAVEAGLPRAGARRLLLTLVASGYARQEERRFVLSTKLLSLTRSWMGEASVWRYAEPIMQALSARLGESCSAAVLEGDHIVYVARAASRRILSVALYVGARLPAHCTSMGRVLLSDLDSTELARFLAHASIGAKTAKTVTDRAILAAKMAETRERGYAIVDEELELGLRSIAVPVRDRSGKVVAALNVSTQTARFTCAEMEQTILAPLLEAAGEIEDFLTLQ</sequence>
<keyword evidence="2" id="KW-0238">DNA-binding</keyword>
<dbReference type="GO" id="GO:0003677">
    <property type="term" value="F:DNA binding"/>
    <property type="evidence" value="ECO:0007669"/>
    <property type="project" value="UniProtKB-KW"/>
</dbReference>
<evidence type="ECO:0000256" key="1">
    <source>
        <dbReference type="ARBA" id="ARBA00023015"/>
    </source>
</evidence>
<evidence type="ECO:0000256" key="2">
    <source>
        <dbReference type="ARBA" id="ARBA00023125"/>
    </source>
</evidence>
<dbReference type="GO" id="GO:0003700">
    <property type="term" value="F:DNA-binding transcription factor activity"/>
    <property type="evidence" value="ECO:0007669"/>
    <property type="project" value="TreeGrafter"/>
</dbReference>
<evidence type="ECO:0000259" key="5">
    <source>
        <dbReference type="PROSITE" id="PS51078"/>
    </source>
</evidence>
<dbReference type="PANTHER" id="PTHR30136">
    <property type="entry name" value="HELIX-TURN-HELIX TRANSCRIPTIONAL REGULATOR, ICLR FAMILY"/>
    <property type="match status" value="1"/>
</dbReference>
<dbReference type="InterPro" id="IPR014757">
    <property type="entry name" value="Tscrpt_reg_IclR_C"/>
</dbReference>
<dbReference type="NCBIfam" id="TIGR02431">
    <property type="entry name" value="pcaR_pcaU"/>
    <property type="match status" value="1"/>
</dbReference>
<keyword evidence="1" id="KW-0805">Transcription regulation</keyword>
<dbReference type="PROSITE" id="PS51078">
    <property type="entry name" value="ICLR_ED"/>
    <property type="match status" value="1"/>
</dbReference>
<evidence type="ECO:0000313" key="7">
    <source>
        <dbReference type="Proteomes" id="UP000007374"/>
    </source>
</evidence>
<dbReference type="SUPFAM" id="SSF55781">
    <property type="entry name" value="GAF domain-like"/>
    <property type="match status" value="1"/>
</dbReference>
<name>K2P555_9HYPH</name>
<dbReference type="InterPro" id="IPR012794">
    <property type="entry name" value="PcaR_PcaU"/>
</dbReference>
<dbReference type="OrthoDB" id="9807558at2"/>
<dbReference type="PROSITE" id="PS51077">
    <property type="entry name" value="HTH_ICLR"/>
    <property type="match status" value="1"/>
</dbReference>
<proteinExistence type="predicted"/>
<dbReference type="InterPro" id="IPR036388">
    <property type="entry name" value="WH-like_DNA-bd_sf"/>
</dbReference>
<evidence type="ECO:0000256" key="3">
    <source>
        <dbReference type="ARBA" id="ARBA00023163"/>
    </source>
</evidence>
<dbReference type="Gene3D" id="1.10.10.10">
    <property type="entry name" value="Winged helix-like DNA-binding domain superfamily/Winged helix DNA-binding domain"/>
    <property type="match status" value="1"/>
</dbReference>
<dbReference type="RefSeq" id="WP_009756494.1">
    <property type="nucleotide sequence ID" value="NZ_AMSI01000006.1"/>
</dbReference>